<keyword evidence="2" id="KW-1185">Reference proteome</keyword>
<accession>A0ABS1L1Z8</accession>
<gene>
    <name evidence="1" type="ORF">JI741_30295</name>
</gene>
<protein>
    <submittedName>
        <fullName evidence="1">Uncharacterized protein</fullName>
    </submittedName>
</protein>
<evidence type="ECO:0000313" key="1">
    <source>
        <dbReference type="EMBL" id="MBL0745562.1"/>
    </source>
</evidence>
<dbReference type="Proteomes" id="UP000613030">
    <property type="component" value="Unassembled WGS sequence"/>
</dbReference>
<comment type="caution">
    <text evidence="1">The sequence shown here is derived from an EMBL/GenBank/DDBJ whole genome shotgun (WGS) entry which is preliminary data.</text>
</comment>
<name>A0ABS1L1Z8_9BACT</name>
<sequence>MRDNLVQESAIQAKIEKLIRKLEDEVRRLSSFHQAELSRSRNVTTGNAQYQHEQFEARLSLINAQYQSKILNLESEIDYLKELNYAQRLMMEDILGYIKDLEEKLNATSATAPEPGAAGA</sequence>
<dbReference type="RefSeq" id="WP_202016057.1">
    <property type="nucleotide sequence ID" value="NZ_JAERRB010000017.1"/>
</dbReference>
<dbReference type="EMBL" id="JAERRB010000017">
    <property type="protein sequence ID" value="MBL0745562.1"/>
    <property type="molecule type" value="Genomic_DNA"/>
</dbReference>
<evidence type="ECO:0000313" key="2">
    <source>
        <dbReference type="Proteomes" id="UP000613030"/>
    </source>
</evidence>
<reference evidence="1 2" key="1">
    <citation type="submission" date="2021-01" db="EMBL/GenBank/DDBJ databases">
        <title>Chryseolinea sp. Jin1 Genome sequencing and assembly.</title>
        <authorList>
            <person name="Kim I."/>
        </authorList>
    </citation>
    <scope>NUCLEOTIDE SEQUENCE [LARGE SCALE GENOMIC DNA]</scope>
    <source>
        <strain evidence="1 2">Jin1</strain>
    </source>
</reference>
<organism evidence="1 2">
    <name type="scientific">Chryseolinea lacunae</name>
    <dbReference type="NCBI Taxonomy" id="2801331"/>
    <lineage>
        <taxon>Bacteria</taxon>
        <taxon>Pseudomonadati</taxon>
        <taxon>Bacteroidota</taxon>
        <taxon>Cytophagia</taxon>
        <taxon>Cytophagales</taxon>
        <taxon>Fulvivirgaceae</taxon>
        <taxon>Chryseolinea</taxon>
    </lineage>
</organism>
<proteinExistence type="predicted"/>